<name>Q5P7L7_AROAE</name>
<dbReference type="EMBL" id="CR555306">
    <property type="protein sequence ID" value="CAI06694.1"/>
    <property type="molecule type" value="Genomic_DNA"/>
</dbReference>
<protein>
    <submittedName>
        <fullName evidence="1">Uncharacterized protein</fullName>
    </submittedName>
</protein>
<dbReference type="KEGG" id="eba:ebA1085"/>
<accession>Q5P7L7</accession>
<reference evidence="1 2" key="1">
    <citation type="journal article" date="2005" name="Arch. Microbiol.">
        <title>The genome sequence of an anaerobic aromatic-degrading denitrifying bacterium, strain EbN1.</title>
        <authorList>
            <person name="Rabus R."/>
            <person name="Kube M."/>
            <person name="Heider J."/>
            <person name="Beck A."/>
            <person name="Heitmann K."/>
            <person name="Widdel F."/>
            <person name="Reinhardt R."/>
        </authorList>
    </citation>
    <scope>NUCLEOTIDE SEQUENCE [LARGE SCALE GENOMIC DNA]</scope>
    <source>
        <strain evidence="1 2">EbN1</strain>
    </source>
</reference>
<evidence type="ECO:0000313" key="2">
    <source>
        <dbReference type="Proteomes" id="UP000006552"/>
    </source>
</evidence>
<evidence type="ECO:0000313" key="1">
    <source>
        <dbReference type="EMBL" id="CAI06694.1"/>
    </source>
</evidence>
<proteinExistence type="predicted"/>
<gene>
    <name evidence="1" type="ORF">ebA1085</name>
</gene>
<dbReference type="Proteomes" id="UP000006552">
    <property type="component" value="Chromosome"/>
</dbReference>
<dbReference type="STRING" id="76114.ebA1085"/>
<dbReference type="HOGENOM" id="CLU_2204593_0_0_4"/>
<keyword evidence="2" id="KW-1185">Reference proteome</keyword>
<sequence>MRRDLLCGRNVAADLVRTTAEEMLFHLFGEVLPCPRIHQVEAIFIDQHGLVLHPLLPGFLGHILENALAQRARHRRQVQPFRFAPKLDAIDHTGHRSIPSANGFIGF</sequence>
<organism evidence="1 2">
    <name type="scientific">Aromatoleum aromaticum (strain DSM 19018 / LMG 30748 / EbN1)</name>
    <name type="common">Azoarcus sp. (strain EbN1)</name>
    <dbReference type="NCBI Taxonomy" id="76114"/>
    <lineage>
        <taxon>Bacteria</taxon>
        <taxon>Pseudomonadati</taxon>
        <taxon>Pseudomonadota</taxon>
        <taxon>Betaproteobacteria</taxon>
        <taxon>Rhodocyclales</taxon>
        <taxon>Rhodocyclaceae</taxon>
        <taxon>Aromatoleum</taxon>
    </lineage>
</organism>
<dbReference type="AlphaFoldDB" id="Q5P7L7"/>